<dbReference type="GeneID" id="81626290"/>
<reference evidence="1" key="1">
    <citation type="submission" date="2022-12" db="EMBL/GenBank/DDBJ databases">
        <authorList>
            <person name="Petersen C."/>
        </authorList>
    </citation>
    <scope>NUCLEOTIDE SEQUENCE</scope>
    <source>
        <strain evidence="1">IBT 30728</strain>
    </source>
</reference>
<evidence type="ECO:0000313" key="1">
    <source>
        <dbReference type="EMBL" id="KAJ5482993.1"/>
    </source>
</evidence>
<dbReference type="AlphaFoldDB" id="A0A9X0BSV5"/>
<dbReference type="EMBL" id="JAPWDQ010000008">
    <property type="protein sequence ID" value="KAJ5482993.1"/>
    <property type="molecule type" value="Genomic_DNA"/>
</dbReference>
<proteinExistence type="predicted"/>
<keyword evidence="2" id="KW-1185">Reference proteome</keyword>
<evidence type="ECO:0000313" key="2">
    <source>
        <dbReference type="Proteomes" id="UP001148312"/>
    </source>
</evidence>
<dbReference type="RefSeq" id="XP_056788965.1">
    <property type="nucleotide sequence ID" value="XM_056936041.1"/>
</dbReference>
<comment type="caution">
    <text evidence="1">The sequence shown here is derived from an EMBL/GenBank/DDBJ whole genome shotgun (WGS) entry which is preliminary data.</text>
</comment>
<dbReference type="Proteomes" id="UP001148312">
    <property type="component" value="Unassembled WGS sequence"/>
</dbReference>
<accession>A0A9X0BSV5</accession>
<gene>
    <name evidence="1" type="ORF">N7539_006439</name>
</gene>
<reference evidence="1" key="2">
    <citation type="journal article" date="2023" name="IMA Fungus">
        <title>Comparative genomic study of the Penicillium genus elucidates a diverse pangenome and 15 lateral gene transfer events.</title>
        <authorList>
            <person name="Petersen C."/>
            <person name="Sorensen T."/>
            <person name="Nielsen M.R."/>
            <person name="Sondergaard T.E."/>
            <person name="Sorensen J.L."/>
            <person name="Fitzpatrick D.A."/>
            <person name="Frisvad J.C."/>
            <person name="Nielsen K.L."/>
        </authorList>
    </citation>
    <scope>NUCLEOTIDE SEQUENCE</scope>
    <source>
        <strain evidence="1">IBT 30728</strain>
    </source>
</reference>
<sequence>MIGSSAELRNGAMWMPIGPYEGWRAPGGLELDTMQYNHNNVPTPPPAGDSMREILLCNTIGFETSSANGKWLDEMCSDHHLREAHASTTHHGTTTLQGTICSASLILRSDFAGVLRLGPCMCVHRAEATVRTFDEKSHYNDSVELLVGLLSICLLSVDLTPVTALLVSSRQRVNTLPGESDMHHPFMLSERRQAEALAKFPDKVKLELSNLRLPDQLRVTT</sequence>
<organism evidence="1 2">
    <name type="scientific">Penicillium diatomitis</name>
    <dbReference type="NCBI Taxonomy" id="2819901"/>
    <lineage>
        <taxon>Eukaryota</taxon>
        <taxon>Fungi</taxon>
        <taxon>Dikarya</taxon>
        <taxon>Ascomycota</taxon>
        <taxon>Pezizomycotina</taxon>
        <taxon>Eurotiomycetes</taxon>
        <taxon>Eurotiomycetidae</taxon>
        <taxon>Eurotiales</taxon>
        <taxon>Aspergillaceae</taxon>
        <taxon>Penicillium</taxon>
    </lineage>
</organism>
<protein>
    <submittedName>
        <fullName evidence="1">Uncharacterized protein</fullName>
    </submittedName>
</protein>
<name>A0A9X0BSV5_9EURO</name>